<evidence type="ECO:0000256" key="6">
    <source>
        <dbReference type="ARBA" id="ARBA00023065"/>
    </source>
</evidence>
<dbReference type="InterPro" id="IPR026015">
    <property type="entry name" value="ATP_synth_OSCP/delta_N_sf"/>
</dbReference>
<dbReference type="OrthoDB" id="1262810at2759"/>
<dbReference type="Proteomes" id="UP000809789">
    <property type="component" value="Unassembled WGS sequence"/>
</dbReference>
<evidence type="ECO:0000256" key="5">
    <source>
        <dbReference type="ARBA" id="ARBA00022781"/>
    </source>
</evidence>
<dbReference type="AlphaFoldDB" id="A0A8K0PF31"/>
<evidence type="ECO:0000313" key="9">
    <source>
        <dbReference type="EMBL" id="KAG8627421.1"/>
    </source>
</evidence>
<dbReference type="PANTHER" id="PTHR11910">
    <property type="entry name" value="ATP SYNTHASE DELTA CHAIN"/>
    <property type="match status" value="1"/>
</dbReference>
<evidence type="ECO:0000256" key="3">
    <source>
        <dbReference type="ARBA" id="ARBA00014723"/>
    </source>
</evidence>
<keyword evidence="10" id="KW-1185">Reference proteome</keyword>
<protein>
    <recommendedName>
        <fullName evidence="3">ATP synthase subunit 5, mitochondrial</fullName>
    </recommendedName>
</protein>
<comment type="subcellular location">
    <subcellularLocation>
        <location evidence="1">Membrane</location>
    </subcellularLocation>
</comment>
<dbReference type="NCBIfam" id="TIGR01145">
    <property type="entry name" value="ATP_synt_delta"/>
    <property type="match status" value="1"/>
</dbReference>
<sequence length="241" mass="25303">MKQPPKPQLTATMLSSRVAARAARSATIARPTYTPSIATRFYAAPASQANTKPPVPLFGIDGTYASALYTASAKTGDLDAVGKVLETASNTLKSDAKLQQILTAPSLSAADKTSIVNELVKTIGASNNSTVKNFLATLAENNRLGVLEGVAEKFGTLMGAHRGEVELTITSAAPLDAKVVRQLETAVGKSQFVGQGKKLKVVPKVNPEIRGGLIVEVGDRTIDLSVASKMAKMNKLLKDTL</sequence>
<evidence type="ECO:0000256" key="2">
    <source>
        <dbReference type="ARBA" id="ARBA00007046"/>
    </source>
</evidence>
<keyword evidence="6" id="KW-0406">Ion transport</keyword>
<evidence type="ECO:0000256" key="7">
    <source>
        <dbReference type="ARBA" id="ARBA00023136"/>
    </source>
</evidence>
<evidence type="ECO:0000256" key="4">
    <source>
        <dbReference type="ARBA" id="ARBA00022448"/>
    </source>
</evidence>
<dbReference type="HAMAP" id="MF_01416">
    <property type="entry name" value="ATP_synth_delta_bact"/>
    <property type="match status" value="1"/>
</dbReference>
<reference evidence="9" key="1">
    <citation type="submission" date="2021-07" db="EMBL/GenBank/DDBJ databases">
        <title>Elsinoe batatas strain:CRI-CJ2 Genome sequencing and assembly.</title>
        <authorList>
            <person name="Huang L."/>
        </authorList>
    </citation>
    <scope>NUCLEOTIDE SEQUENCE</scope>
    <source>
        <strain evidence="9">CRI-CJ2</strain>
    </source>
</reference>
<dbReference type="Pfam" id="PF00213">
    <property type="entry name" value="OSCP"/>
    <property type="match status" value="1"/>
</dbReference>
<accession>A0A8K0PF31</accession>
<keyword evidence="5" id="KW-0375">Hydrogen ion transport</keyword>
<dbReference type="SUPFAM" id="SSF47928">
    <property type="entry name" value="N-terminal domain of the delta subunit of the F1F0-ATP synthase"/>
    <property type="match status" value="1"/>
</dbReference>
<evidence type="ECO:0000256" key="8">
    <source>
        <dbReference type="ARBA" id="ARBA00023310"/>
    </source>
</evidence>
<keyword evidence="4" id="KW-0813">Transport</keyword>
<keyword evidence="8" id="KW-0066">ATP synthesis</keyword>
<evidence type="ECO:0000313" key="10">
    <source>
        <dbReference type="Proteomes" id="UP000809789"/>
    </source>
</evidence>
<proteinExistence type="inferred from homology"/>
<dbReference type="GO" id="GO:0046933">
    <property type="term" value="F:proton-transporting ATP synthase activity, rotational mechanism"/>
    <property type="evidence" value="ECO:0007669"/>
    <property type="project" value="InterPro"/>
</dbReference>
<gene>
    <name evidence="9" type="ORF">KVT40_004904</name>
</gene>
<dbReference type="InterPro" id="IPR020781">
    <property type="entry name" value="ATPase_OSCP/d_CS"/>
</dbReference>
<dbReference type="PRINTS" id="PR00125">
    <property type="entry name" value="ATPASEDELTA"/>
</dbReference>
<name>A0A8K0PF31_9PEZI</name>
<dbReference type="PROSITE" id="PS00389">
    <property type="entry name" value="ATPASE_DELTA"/>
    <property type="match status" value="1"/>
</dbReference>
<dbReference type="GO" id="GO:0016020">
    <property type="term" value="C:membrane"/>
    <property type="evidence" value="ECO:0007669"/>
    <property type="project" value="UniProtKB-SubCell"/>
</dbReference>
<organism evidence="9 10">
    <name type="scientific">Elsinoe batatas</name>
    <dbReference type="NCBI Taxonomy" id="2601811"/>
    <lineage>
        <taxon>Eukaryota</taxon>
        <taxon>Fungi</taxon>
        <taxon>Dikarya</taxon>
        <taxon>Ascomycota</taxon>
        <taxon>Pezizomycotina</taxon>
        <taxon>Dothideomycetes</taxon>
        <taxon>Dothideomycetidae</taxon>
        <taxon>Myriangiales</taxon>
        <taxon>Elsinoaceae</taxon>
        <taxon>Elsinoe</taxon>
    </lineage>
</organism>
<comment type="caution">
    <text evidence="9">The sequence shown here is derived from an EMBL/GenBank/DDBJ whole genome shotgun (WGS) entry which is preliminary data.</text>
</comment>
<evidence type="ECO:0000256" key="1">
    <source>
        <dbReference type="ARBA" id="ARBA00004370"/>
    </source>
</evidence>
<comment type="similarity">
    <text evidence="2">Belongs to the ATPase delta chain family.</text>
</comment>
<dbReference type="InterPro" id="IPR000711">
    <property type="entry name" value="ATPase_OSCP/dsu"/>
</dbReference>
<keyword evidence="7" id="KW-0472">Membrane</keyword>
<dbReference type="Gene3D" id="1.10.520.20">
    <property type="entry name" value="N-terminal domain of the delta subunit of the F1F0-ATP synthase"/>
    <property type="match status" value="1"/>
</dbReference>
<dbReference type="EMBL" id="JAESVG020000005">
    <property type="protein sequence ID" value="KAG8627421.1"/>
    <property type="molecule type" value="Genomic_DNA"/>
</dbReference>